<evidence type="ECO:0000313" key="1">
    <source>
        <dbReference type="EMBL" id="KAI7807383.1"/>
    </source>
</evidence>
<dbReference type="AlphaFoldDB" id="A0A9W7WS90"/>
<name>A0A9W7WS90_TRIRA</name>
<keyword evidence="2" id="KW-1185">Reference proteome</keyword>
<dbReference type="EMBL" id="JAFHDT010000007">
    <property type="protein sequence ID" value="KAI7807383.1"/>
    <property type="molecule type" value="Genomic_DNA"/>
</dbReference>
<reference evidence="1" key="1">
    <citation type="submission" date="2021-02" db="EMBL/GenBank/DDBJ databases">
        <title>Comparative genomics reveals that relaxation of natural selection precedes convergent phenotypic evolution of cavefish.</title>
        <authorList>
            <person name="Peng Z."/>
        </authorList>
    </citation>
    <scope>NUCLEOTIDE SEQUENCE</scope>
    <source>
        <tissue evidence="1">Muscle</tissue>
    </source>
</reference>
<gene>
    <name evidence="1" type="ORF">IRJ41_002887</name>
</gene>
<sequence length="77" mass="9128">MRAEPDTDNTDEDDWGAFKCYNNTCIIHIIATYIFLRNFIQLVEVKSEAFNWKGELKIPRFQKAKRTKSHSTFRLSE</sequence>
<comment type="caution">
    <text evidence="1">The sequence shown here is derived from an EMBL/GenBank/DDBJ whole genome shotgun (WGS) entry which is preliminary data.</text>
</comment>
<evidence type="ECO:0000313" key="2">
    <source>
        <dbReference type="Proteomes" id="UP001059041"/>
    </source>
</evidence>
<protein>
    <submittedName>
        <fullName evidence="1">Uncharacterized protein</fullName>
    </submittedName>
</protein>
<proteinExistence type="predicted"/>
<dbReference type="Proteomes" id="UP001059041">
    <property type="component" value="Linkage Group LG7"/>
</dbReference>
<organism evidence="1 2">
    <name type="scientific">Triplophysa rosa</name>
    <name type="common">Cave loach</name>
    <dbReference type="NCBI Taxonomy" id="992332"/>
    <lineage>
        <taxon>Eukaryota</taxon>
        <taxon>Metazoa</taxon>
        <taxon>Chordata</taxon>
        <taxon>Craniata</taxon>
        <taxon>Vertebrata</taxon>
        <taxon>Euteleostomi</taxon>
        <taxon>Actinopterygii</taxon>
        <taxon>Neopterygii</taxon>
        <taxon>Teleostei</taxon>
        <taxon>Ostariophysi</taxon>
        <taxon>Cypriniformes</taxon>
        <taxon>Nemacheilidae</taxon>
        <taxon>Triplophysa</taxon>
    </lineage>
</organism>
<accession>A0A9W7WS90</accession>